<reference evidence="1 2" key="1">
    <citation type="submission" date="2020-08" db="EMBL/GenBank/DDBJ databases">
        <authorList>
            <person name="Liu C."/>
            <person name="Sun Q."/>
        </authorList>
    </citation>
    <scope>NUCLEOTIDE SEQUENCE [LARGE SCALE GENOMIC DNA]</scope>
    <source>
        <strain evidence="1 2">NSJ-29</strain>
    </source>
</reference>
<name>A0A7G9GE24_9FIRM</name>
<dbReference type="SUPFAM" id="SSF50475">
    <property type="entry name" value="FMN-binding split barrel"/>
    <property type="match status" value="1"/>
</dbReference>
<evidence type="ECO:0000313" key="2">
    <source>
        <dbReference type="Proteomes" id="UP000515860"/>
    </source>
</evidence>
<sequence length="170" mass="19507">MRRRDREITEMDEIRYVLDHCEVVHIGMHDKADIYILPMNYGYTMEEGKLTLYIHGSLEGKKWDLLRENGRVAFEMDCDHYLIPGNVPCQYGYGYASIMGSGRAEIVESPEEKTEALAVLMRCMTGREFSFTERLAGIVTVARITVDSYTGKRRPVRAQEQEVAKPCTTD</sequence>
<proteinExistence type="predicted"/>
<gene>
    <name evidence="1" type="ORF">H9Q79_01805</name>
</gene>
<dbReference type="Pfam" id="PF12900">
    <property type="entry name" value="Pyridox_ox_2"/>
    <property type="match status" value="1"/>
</dbReference>
<keyword evidence="2" id="KW-1185">Reference proteome</keyword>
<dbReference type="PANTHER" id="PTHR34071">
    <property type="entry name" value="5-NITROIMIDAZOLE ANTIBIOTICS RESISTANCE PROTEIN, NIMA-FAMILY-RELATED PROTEIN-RELATED"/>
    <property type="match status" value="1"/>
</dbReference>
<dbReference type="InterPro" id="IPR024747">
    <property type="entry name" value="Pyridox_Oxase-rel"/>
</dbReference>
<dbReference type="EMBL" id="CP060635">
    <property type="protein sequence ID" value="QNM09056.1"/>
    <property type="molecule type" value="Genomic_DNA"/>
</dbReference>
<dbReference type="Gene3D" id="2.30.110.10">
    <property type="entry name" value="Electron Transport, Fmn-binding Protein, Chain A"/>
    <property type="match status" value="1"/>
</dbReference>
<dbReference type="RefSeq" id="WP_118647969.1">
    <property type="nucleotide sequence ID" value="NZ_CP060635.1"/>
</dbReference>
<protein>
    <submittedName>
        <fullName evidence="1">Pyridoxamine 5'-phosphate oxidase family protein</fullName>
    </submittedName>
</protein>
<dbReference type="KEGG" id="whj:H9Q79_01805"/>
<dbReference type="AlphaFoldDB" id="A0A7G9GE24"/>
<dbReference type="PANTHER" id="PTHR34071:SF2">
    <property type="entry name" value="FLAVIN-NUCLEOTIDE-BINDING PROTEIN"/>
    <property type="match status" value="1"/>
</dbReference>
<accession>A0A7G9GE24</accession>
<dbReference type="InterPro" id="IPR012349">
    <property type="entry name" value="Split_barrel_FMN-bd"/>
</dbReference>
<organism evidence="1 2">
    <name type="scientific">Wansuia hejianensis</name>
    <dbReference type="NCBI Taxonomy" id="2763667"/>
    <lineage>
        <taxon>Bacteria</taxon>
        <taxon>Bacillati</taxon>
        <taxon>Bacillota</taxon>
        <taxon>Clostridia</taxon>
        <taxon>Lachnospirales</taxon>
        <taxon>Lachnospiraceae</taxon>
        <taxon>Wansuia</taxon>
    </lineage>
</organism>
<dbReference type="Proteomes" id="UP000515860">
    <property type="component" value="Chromosome"/>
</dbReference>
<evidence type="ECO:0000313" key="1">
    <source>
        <dbReference type="EMBL" id="QNM09056.1"/>
    </source>
</evidence>